<organism evidence="1 2">
    <name type="scientific">Actinidia rufa</name>
    <dbReference type="NCBI Taxonomy" id="165716"/>
    <lineage>
        <taxon>Eukaryota</taxon>
        <taxon>Viridiplantae</taxon>
        <taxon>Streptophyta</taxon>
        <taxon>Embryophyta</taxon>
        <taxon>Tracheophyta</taxon>
        <taxon>Spermatophyta</taxon>
        <taxon>Magnoliopsida</taxon>
        <taxon>eudicotyledons</taxon>
        <taxon>Gunneridae</taxon>
        <taxon>Pentapetalae</taxon>
        <taxon>asterids</taxon>
        <taxon>Ericales</taxon>
        <taxon>Actinidiaceae</taxon>
        <taxon>Actinidia</taxon>
    </lineage>
</organism>
<keyword evidence="2" id="KW-1185">Reference proteome</keyword>
<dbReference type="PANTHER" id="PTHR37610:SF40">
    <property type="entry name" value="OS01G0909600 PROTEIN"/>
    <property type="match status" value="1"/>
</dbReference>
<sequence length="354" mass="39405">MPETLVLNLSRFNLNLTGFDWPHLTLDLHLFMAVLSVAGPLTGFPDARWTSDRLHRHLLDLRQTSVPSVCVWLLSKAEDLGSLTAWSVSGFVSVWFRSFRLFLGGKGKTGWIMGHHPKSATFDPTYPQWDIDNCTILGWLFNSVEDRIYHMFIYNDTVHSLWNALSQMYAHVHHDSRIFELYRKIVSASQETLGLSVVDYFGFLQSRWEELAQYEPLSDFPAATATIADQMAFATSGLGPCSSSVKSSKRKGKGPPCTTTIADTSPSLVPNLSHIPSQLGLLQFQLGSLLQQQSSGSTATLVTGIPTTFHAKTSHHTLVLDFGANDHMTDRISKKIFGKGYEHDGLYYFGGSSL</sequence>
<evidence type="ECO:0000313" key="2">
    <source>
        <dbReference type="Proteomes" id="UP000585474"/>
    </source>
</evidence>
<gene>
    <name evidence="1" type="ORF">Acr_13g0003330</name>
</gene>
<comment type="caution">
    <text evidence="1">The sequence shown here is derived from an EMBL/GenBank/DDBJ whole genome shotgun (WGS) entry which is preliminary data.</text>
</comment>
<dbReference type="AlphaFoldDB" id="A0A7J0FJQ9"/>
<dbReference type="PANTHER" id="PTHR37610">
    <property type="entry name" value="CCHC-TYPE DOMAIN-CONTAINING PROTEIN"/>
    <property type="match status" value="1"/>
</dbReference>
<dbReference type="OrthoDB" id="1929700at2759"/>
<protein>
    <submittedName>
        <fullName evidence="1">Uncharacterized protein</fullName>
    </submittedName>
</protein>
<dbReference type="EMBL" id="BJWL01000013">
    <property type="protein sequence ID" value="GFY98932.1"/>
    <property type="molecule type" value="Genomic_DNA"/>
</dbReference>
<dbReference type="Proteomes" id="UP000585474">
    <property type="component" value="Unassembled WGS sequence"/>
</dbReference>
<accession>A0A7J0FJQ9</accession>
<proteinExistence type="predicted"/>
<evidence type="ECO:0000313" key="1">
    <source>
        <dbReference type="EMBL" id="GFY98932.1"/>
    </source>
</evidence>
<name>A0A7J0FJQ9_9ERIC</name>
<reference evidence="1 2" key="1">
    <citation type="submission" date="2019-07" db="EMBL/GenBank/DDBJ databases">
        <title>De Novo Assembly of kiwifruit Actinidia rufa.</title>
        <authorList>
            <person name="Sugita-Konishi S."/>
            <person name="Sato K."/>
            <person name="Mori E."/>
            <person name="Abe Y."/>
            <person name="Kisaki G."/>
            <person name="Hamano K."/>
            <person name="Suezawa K."/>
            <person name="Otani M."/>
            <person name="Fukuda T."/>
            <person name="Manabe T."/>
            <person name="Gomi K."/>
            <person name="Tabuchi M."/>
            <person name="Akimitsu K."/>
            <person name="Kataoka I."/>
        </authorList>
    </citation>
    <scope>NUCLEOTIDE SEQUENCE [LARGE SCALE GENOMIC DNA]</scope>
    <source>
        <strain evidence="2">cv. Fuchu</strain>
    </source>
</reference>